<dbReference type="PANTHER" id="PTHR30250">
    <property type="entry name" value="PST FAMILY PREDICTED COLANIC ACID TRANSPORTER"/>
    <property type="match status" value="1"/>
</dbReference>
<dbReference type="RefSeq" id="WP_087615358.1">
    <property type="nucleotide sequence ID" value="NZ_JAFBEY010000002.1"/>
</dbReference>
<feature type="transmembrane region" description="Helical" evidence="7">
    <location>
        <begin position="50"/>
        <end position="71"/>
    </location>
</feature>
<dbReference type="Proteomes" id="UP000196594">
    <property type="component" value="Unassembled WGS sequence"/>
</dbReference>
<feature type="transmembrane region" description="Helical" evidence="7">
    <location>
        <begin position="21"/>
        <end position="44"/>
    </location>
</feature>
<feature type="transmembrane region" description="Helical" evidence="7">
    <location>
        <begin position="83"/>
        <end position="107"/>
    </location>
</feature>
<evidence type="ECO:0000256" key="6">
    <source>
        <dbReference type="ARBA" id="ARBA00023136"/>
    </source>
</evidence>
<keyword evidence="5 7" id="KW-1133">Transmembrane helix</keyword>
<feature type="transmembrane region" description="Helical" evidence="7">
    <location>
        <begin position="369"/>
        <end position="389"/>
    </location>
</feature>
<dbReference type="PANTHER" id="PTHR30250:SF10">
    <property type="entry name" value="LIPOPOLYSACCHARIDE BIOSYNTHESIS PROTEIN WZXC"/>
    <property type="match status" value="1"/>
</dbReference>
<feature type="transmembrane region" description="Helical" evidence="7">
    <location>
        <begin position="395"/>
        <end position="413"/>
    </location>
</feature>
<proteinExistence type="inferred from homology"/>
<feature type="transmembrane region" description="Helical" evidence="7">
    <location>
        <begin position="224"/>
        <end position="250"/>
    </location>
</feature>
<dbReference type="InterPro" id="IPR050833">
    <property type="entry name" value="Poly_Biosynth_Transport"/>
</dbReference>
<evidence type="ECO:0000256" key="2">
    <source>
        <dbReference type="ARBA" id="ARBA00007430"/>
    </source>
</evidence>
<evidence type="ECO:0000256" key="3">
    <source>
        <dbReference type="ARBA" id="ARBA00022475"/>
    </source>
</evidence>
<evidence type="ECO:0000313" key="9">
    <source>
        <dbReference type="Proteomes" id="UP000196594"/>
    </source>
</evidence>
<feature type="transmembrane region" description="Helical" evidence="7">
    <location>
        <begin position="262"/>
        <end position="281"/>
    </location>
</feature>
<keyword evidence="3" id="KW-1003">Cell membrane</keyword>
<evidence type="ECO:0000256" key="4">
    <source>
        <dbReference type="ARBA" id="ARBA00022692"/>
    </source>
</evidence>
<keyword evidence="4 7" id="KW-0812">Transmembrane</keyword>
<sequence>MKNINFRKQLVSNDFLRSFALLASGSVIAQIITILISPIVTRLFTPEQFGLYTIVITAMSLFGPVICLKYDMGIVNAKSEREAFSLILLCGIMIVPLSLLISILYSMTVIRGNYSLLQLWGYIFAIAMLLITYGLNNILLAYNNRHGLYKIMSSVTVIKSLVNNILLVLSGISKLGVIGLLGSQIISSLVGLKRQSKSLLGNIRYGKNIGFIEMKQVFLDYKKLPIFNASSALITTSVYSSINLFIAIAFSAQQLGLYSLSYRVLGIPFTIISANIARVFFNSATKEFNSRSNFSKTFKSTLILLIITVVPIILIIAIFSPWLFSTVFGVEWANAGNYIRLLAPMFAIRLISESLTTSFIVSKKQNIELLFQSMLLLGLLIIYTLSYFLNTSIEVFLVYISLLYLLVHGIMIFKMYKISKMKIN</sequence>
<evidence type="ECO:0000313" key="8">
    <source>
        <dbReference type="EMBL" id="OUZ40383.1"/>
    </source>
</evidence>
<name>A0ABX3ZKX9_9BACL</name>
<dbReference type="Pfam" id="PF13440">
    <property type="entry name" value="Polysacc_synt_3"/>
    <property type="match status" value="1"/>
</dbReference>
<organism evidence="8 9">
    <name type="scientific">Solibacillus kalamii</name>
    <dbReference type="NCBI Taxonomy" id="1748298"/>
    <lineage>
        <taxon>Bacteria</taxon>
        <taxon>Bacillati</taxon>
        <taxon>Bacillota</taxon>
        <taxon>Bacilli</taxon>
        <taxon>Bacillales</taxon>
        <taxon>Caryophanaceae</taxon>
        <taxon>Solibacillus</taxon>
    </lineage>
</organism>
<comment type="subcellular location">
    <subcellularLocation>
        <location evidence="1">Cell membrane</location>
        <topology evidence="1">Multi-pass membrane protein</topology>
    </subcellularLocation>
</comment>
<comment type="caution">
    <text evidence="8">The sequence shown here is derived from an EMBL/GenBank/DDBJ whole genome shotgun (WGS) entry which is preliminary data.</text>
</comment>
<protein>
    <submittedName>
        <fullName evidence="8">Uncharacterized protein</fullName>
    </submittedName>
</protein>
<reference evidence="8 9" key="1">
    <citation type="journal article" date="2017" name="Int. J. Syst. Evol. Microbiol.">
        <title>Solibacillus kalamii sp. nov., isolated from a high-efficiency particulate arrestance filter system used in the International Space Station.</title>
        <authorList>
            <person name="Checinska Sielaff A."/>
            <person name="Kumar R.M."/>
            <person name="Pal D."/>
            <person name="Mayilraj S."/>
            <person name="Venkateswaran K."/>
        </authorList>
    </citation>
    <scope>NUCLEOTIDE SEQUENCE [LARGE SCALE GENOMIC DNA]</scope>
    <source>
        <strain evidence="8 9">ISSFR-015</strain>
    </source>
</reference>
<feature type="transmembrane region" description="Helical" evidence="7">
    <location>
        <begin position="302"/>
        <end position="322"/>
    </location>
</feature>
<keyword evidence="9" id="KW-1185">Reference proteome</keyword>
<feature type="transmembrane region" description="Helical" evidence="7">
    <location>
        <begin position="342"/>
        <end position="362"/>
    </location>
</feature>
<keyword evidence="6 7" id="KW-0472">Membrane</keyword>
<dbReference type="EMBL" id="NHNT01000001">
    <property type="protein sequence ID" value="OUZ40383.1"/>
    <property type="molecule type" value="Genomic_DNA"/>
</dbReference>
<evidence type="ECO:0000256" key="5">
    <source>
        <dbReference type="ARBA" id="ARBA00022989"/>
    </source>
</evidence>
<gene>
    <name evidence="8" type="ORF">CBM15_00570</name>
</gene>
<evidence type="ECO:0000256" key="7">
    <source>
        <dbReference type="SAM" id="Phobius"/>
    </source>
</evidence>
<evidence type="ECO:0000256" key="1">
    <source>
        <dbReference type="ARBA" id="ARBA00004651"/>
    </source>
</evidence>
<comment type="similarity">
    <text evidence="2">Belongs to the polysaccharide synthase family.</text>
</comment>
<feature type="transmembrane region" description="Helical" evidence="7">
    <location>
        <begin position="119"/>
        <end position="139"/>
    </location>
</feature>
<accession>A0ABX3ZKX9</accession>